<dbReference type="Pfam" id="PF13577">
    <property type="entry name" value="SnoaL_4"/>
    <property type="match status" value="1"/>
</dbReference>
<name>A0A4Y3VTP7_9ACTN</name>
<keyword evidence="3" id="KW-0175">Coiled coil</keyword>
<dbReference type="GO" id="GO:0031177">
    <property type="term" value="F:phosphopantetheine binding"/>
    <property type="evidence" value="ECO:0007669"/>
    <property type="project" value="InterPro"/>
</dbReference>
<dbReference type="Gene3D" id="3.10.450.50">
    <property type="match status" value="1"/>
</dbReference>
<dbReference type="Proteomes" id="UP000317881">
    <property type="component" value="Unassembled WGS sequence"/>
</dbReference>
<keyword evidence="2" id="KW-0597">Phosphoprotein</keyword>
<dbReference type="GO" id="GO:0017000">
    <property type="term" value="P:antibiotic biosynthetic process"/>
    <property type="evidence" value="ECO:0007669"/>
    <property type="project" value="UniProtKB-ARBA"/>
</dbReference>
<dbReference type="Gene3D" id="1.10.1200.10">
    <property type="entry name" value="ACP-like"/>
    <property type="match status" value="1"/>
</dbReference>
<keyword evidence="1" id="KW-0596">Phosphopantetheine</keyword>
<evidence type="ECO:0000313" key="6">
    <source>
        <dbReference type="EMBL" id="GEC09608.1"/>
    </source>
</evidence>
<protein>
    <recommendedName>
        <fullName evidence="5">Carrier domain-containing protein</fullName>
    </recommendedName>
</protein>
<feature type="region of interest" description="Disordered" evidence="4">
    <location>
        <begin position="125"/>
        <end position="146"/>
    </location>
</feature>
<feature type="region of interest" description="Disordered" evidence="4">
    <location>
        <begin position="168"/>
        <end position="206"/>
    </location>
</feature>
<dbReference type="InterPro" id="IPR036736">
    <property type="entry name" value="ACP-like_sf"/>
</dbReference>
<organism evidence="6 7">
    <name type="scientific">Streptomyces spinoverrucosus</name>
    <dbReference type="NCBI Taxonomy" id="284043"/>
    <lineage>
        <taxon>Bacteria</taxon>
        <taxon>Bacillati</taxon>
        <taxon>Actinomycetota</taxon>
        <taxon>Actinomycetes</taxon>
        <taxon>Kitasatosporales</taxon>
        <taxon>Streptomycetaceae</taxon>
        <taxon>Streptomyces</taxon>
    </lineage>
</organism>
<evidence type="ECO:0000313" key="7">
    <source>
        <dbReference type="Proteomes" id="UP000317881"/>
    </source>
</evidence>
<evidence type="ECO:0000259" key="5">
    <source>
        <dbReference type="PROSITE" id="PS50075"/>
    </source>
</evidence>
<dbReference type="InterPro" id="IPR020806">
    <property type="entry name" value="PKS_PP-bd"/>
</dbReference>
<dbReference type="Pfam" id="PF00550">
    <property type="entry name" value="PP-binding"/>
    <property type="match status" value="1"/>
</dbReference>
<dbReference type="PROSITE" id="PS50075">
    <property type="entry name" value="CARRIER"/>
    <property type="match status" value="1"/>
</dbReference>
<dbReference type="EMBL" id="BJND01000076">
    <property type="protein sequence ID" value="GEC09608.1"/>
    <property type="molecule type" value="Genomic_DNA"/>
</dbReference>
<sequence>MTSPHLEQTGTVTLPRAELDALKERLRELADRAEITELVDRYVTLLDAQDAHGYDDGWPRTVFTEDCRLEFPVGTVRGLDTAAAFHFDRKSRFARTHHLAANYGITLDGDTARVRVHIFASHVHHDDGPDPGGRFDIGGYSEGEARRTPDGWRISRWRFHLVWSDGAGPRPGPAPAALRSSQPRPRAQRPTADPASRKDDTVSATPAATLDLGSLRTASGEARLRAIEAFVCRTLETYLDVPPAHRIHRNRPLYAQGIDSLTALAFQRKLENALRIPVPTHHLLREQSVSELAATLDDLLTHADRAERRREAATASV</sequence>
<keyword evidence="7" id="KW-1185">Reference proteome</keyword>
<evidence type="ECO:0000256" key="1">
    <source>
        <dbReference type="ARBA" id="ARBA00022450"/>
    </source>
</evidence>
<reference evidence="6 7" key="1">
    <citation type="submission" date="2019-06" db="EMBL/GenBank/DDBJ databases">
        <title>Whole genome shotgun sequence of Streptomyces spinoverrucosus NBRC 14228.</title>
        <authorList>
            <person name="Hosoyama A."/>
            <person name="Uohara A."/>
            <person name="Ohji S."/>
            <person name="Ichikawa N."/>
        </authorList>
    </citation>
    <scope>NUCLEOTIDE SEQUENCE [LARGE SCALE GENOMIC DNA]</scope>
    <source>
        <strain evidence="6 7">NBRC 14228</strain>
    </source>
</reference>
<dbReference type="SUPFAM" id="SSF54427">
    <property type="entry name" value="NTF2-like"/>
    <property type="match status" value="1"/>
</dbReference>
<evidence type="ECO:0000256" key="2">
    <source>
        <dbReference type="ARBA" id="ARBA00022553"/>
    </source>
</evidence>
<dbReference type="InterPro" id="IPR032710">
    <property type="entry name" value="NTF2-like_dom_sf"/>
</dbReference>
<evidence type="ECO:0000256" key="4">
    <source>
        <dbReference type="SAM" id="MobiDB-lite"/>
    </source>
</evidence>
<feature type="domain" description="Carrier" evidence="5">
    <location>
        <begin position="225"/>
        <end position="300"/>
    </location>
</feature>
<feature type="compositionally biased region" description="Low complexity" evidence="4">
    <location>
        <begin position="175"/>
        <end position="194"/>
    </location>
</feature>
<dbReference type="AlphaFoldDB" id="A0A4Y3VTP7"/>
<proteinExistence type="predicted"/>
<dbReference type="SMART" id="SM00823">
    <property type="entry name" value="PKS_PP"/>
    <property type="match status" value="1"/>
</dbReference>
<dbReference type="RefSeq" id="WP_141314455.1">
    <property type="nucleotide sequence ID" value="NZ_BJND01000076.1"/>
</dbReference>
<gene>
    <name evidence="6" type="ORF">SSP24_72630</name>
</gene>
<dbReference type="CDD" id="cd00531">
    <property type="entry name" value="NTF2_like"/>
    <property type="match status" value="1"/>
</dbReference>
<accession>A0A4Y3VTP7</accession>
<dbReference type="OrthoDB" id="2599042at2"/>
<dbReference type="InterPro" id="IPR037401">
    <property type="entry name" value="SnoaL-like"/>
</dbReference>
<dbReference type="InterPro" id="IPR009081">
    <property type="entry name" value="PP-bd_ACP"/>
</dbReference>
<comment type="caution">
    <text evidence="6">The sequence shown here is derived from an EMBL/GenBank/DDBJ whole genome shotgun (WGS) entry which is preliminary data.</text>
</comment>
<evidence type="ECO:0000256" key="3">
    <source>
        <dbReference type="SAM" id="Coils"/>
    </source>
</evidence>
<feature type="coiled-coil region" evidence="3">
    <location>
        <begin position="289"/>
        <end position="316"/>
    </location>
</feature>
<dbReference type="SUPFAM" id="SSF47336">
    <property type="entry name" value="ACP-like"/>
    <property type="match status" value="1"/>
</dbReference>